<evidence type="ECO:0000259" key="2">
    <source>
        <dbReference type="Pfam" id="PF00561"/>
    </source>
</evidence>
<keyword evidence="4" id="KW-1185">Reference proteome</keyword>
<feature type="region of interest" description="Disordered" evidence="1">
    <location>
        <begin position="1"/>
        <end position="20"/>
    </location>
</feature>
<dbReference type="RefSeq" id="WP_380665174.1">
    <property type="nucleotide sequence ID" value="NZ_JBHTCJ010000002.1"/>
</dbReference>
<dbReference type="PANTHER" id="PTHR43798">
    <property type="entry name" value="MONOACYLGLYCEROL LIPASE"/>
    <property type="match status" value="1"/>
</dbReference>
<accession>A0ABW2LIK4</accession>
<sequence length="318" mass="33129">MEGPVFAASSSPAPDVSAVGTRSGAEFEHGASADRAVLMCPELVSAAELLPVDCPARVLNWSPQRNSTIDEHVADAVAALDAAELPDCVVTAWSGGTAVAVELARRHPDRIRGLLLLAGPPTAGAELLLECCGVPPLARRALAAGGGAWLRAAGGALRSATARVPVPQLTARLLARTGLLPEGEATAAALGGLIQHDWLGHLEMALAWSAATRPGPAGLTCPVTLLAGRYDPLAEPRGLASAIGSLPQARIRFLDTGHLVPLEAPQEVRAELDLLLRRARAVDCARLGLEPPPPAIPRIRIPVSPGRQQRRRTLHPPE</sequence>
<dbReference type="GO" id="GO:0016787">
    <property type="term" value="F:hydrolase activity"/>
    <property type="evidence" value="ECO:0007669"/>
    <property type="project" value="UniProtKB-KW"/>
</dbReference>
<dbReference type="InterPro" id="IPR029058">
    <property type="entry name" value="AB_hydrolase_fold"/>
</dbReference>
<evidence type="ECO:0000256" key="1">
    <source>
        <dbReference type="SAM" id="MobiDB-lite"/>
    </source>
</evidence>
<reference evidence="4" key="1">
    <citation type="journal article" date="2019" name="Int. J. Syst. Evol. Microbiol.">
        <title>The Global Catalogue of Microorganisms (GCM) 10K type strain sequencing project: providing services to taxonomists for standard genome sequencing and annotation.</title>
        <authorList>
            <consortium name="The Broad Institute Genomics Platform"/>
            <consortium name="The Broad Institute Genome Sequencing Center for Infectious Disease"/>
            <person name="Wu L."/>
            <person name="Ma J."/>
        </authorList>
    </citation>
    <scope>NUCLEOTIDE SEQUENCE [LARGE SCALE GENOMIC DNA]</scope>
    <source>
        <strain evidence="4">WLHS5</strain>
    </source>
</reference>
<dbReference type="SUPFAM" id="SSF53474">
    <property type="entry name" value="alpha/beta-Hydrolases"/>
    <property type="match status" value="1"/>
</dbReference>
<dbReference type="Gene3D" id="3.40.50.1820">
    <property type="entry name" value="alpha/beta hydrolase"/>
    <property type="match status" value="1"/>
</dbReference>
<dbReference type="Proteomes" id="UP001596504">
    <property type="component" value="Unassembled WGS sequence"/>
</dbReference>
<keyword evidence="3" id="KW-0378">Hydrolase</keyword>
<feature type="compositionally biased region" description="Low complexity" evidence="1">
    <location>
        <begin position="1"/>
        <end position="19"/>
    </location>
</feature>
<proteinExistence type="predicted"/>
<name>A0ABW2LIK4_9PSEU</name>
<dbReference type="InterPro" id="IPR050266">
    <property type="entry name" value="AB_hydrolase_sf"/>
</dbReference>
<feature type="domain" description="AB hydrolase-1" evidence="2">
    <location>
        <begin position="68"/>
        <end position="265"/>
    </location>
</feature>
<protein>
    <submittedName>
        <fullName evidence="3">Alpha/beta fold hydrolase</fullName>
    </submittedName>
</protein>
<dbReference type="Pfam" id="PF00561">
    <property type="entry name" value="Abhydrolase_1"/>
    <property type="match status" value="1"/>
</dbReference>
<dbReference type="InterPro" id="IPR000073">
    <property type="entry name" value="AB_hydrolase_1"/>
</dbReference>
<organism evidence="3 4">
    <name type="scientific">Saccharopolyspora griseoalba</name>
    <dbReference type="NCBI Taxonomy" id="1431848"/>
    <lineage>
        <taxon>Bacteria</taxon>
        <taxon>Bacillati</taxon>
        <taxon>Actinomycetota</taxon>
        <taxon>Actinomycetes</taxon>
        <taxon>Pseudonocardiales</taxon>
        <taxon>Pseudonocardiaceae</taxon>
        <taxon>Saccharopolyspora</taxon>
    </lineage>
</organism>
<evidence type="ECO:0000313" key="4">
    <source>
        <dbReference type="Proteomes" id="UP001596504"/>
    </source>
</evidence>
<dbReference type="EMBL" id="JBHTCJ010000002">
    <property type="protein sequence ID" value="MFC7340892.1"/>
    <property type="molecule type" value="Genomic_DNA"/>
</dbReference>
<comment type="caution">
    <text evidence="3">The sequence shown here is derived from an EMBL/GenBank/DDBJ whole genome shotgun (WGS) entry which is preliminary data.</text>
</comment>
<gene>
    <name evidence="3" type="ORF">ACFQRI_05665</name>
</gene>
<evidence type="ECO:0000313" key="3">
    <source>
        <dbReference type="EMBL" id="MFC7340892.1"/>
    </source>
</evidence>
<dbReference type="PANTHER" id="PTHR43798:SF5">
    <property type="entry name" value="MONOACYLGLYCEROL LIPASE ABHD6"/>
    <property type="match status" value="1"/>
</dbReference>